<dbReference type="EMBL" id="SGIM01000018">
    <property type="protein sequence ID" value="RZF49544.1"/>
    <property type="molecule type" value="Genomic_DNA"/>
</dbReference>
<dbReference type="AlphaFoldDB" id="A0A4Q6XCJ2"/>
<keyword evidence="3" id="KW-1185">Reference proteome</keyword>
<reference evidence="2 3" key="1">
    <citation type="submission" date="2019-02" db="EMBL/GenBank/DDBJ databases">
        <title>The draft genome of Acinetobacter halotolerans strain JCM 31009.</title>
        <authorList>
            <person name="Qin J."/>
            <person name="Feng Y."/>
            <person name="Nemec A."/>
            <person name="Zong Z."/>
        </authorList>
    </citation>
    <scope>NUCLEOTIDE SEQUENCE [LARGE SCALE GENOMIC DNA]</scope>
    <source>
        <strain evidence="2 3">JCM 31009</strain>
    </source>
</reference>
<proteinExistence type="predicted"/>
<keyword evidence="1" id="KW-0732">Signal</keyword>
<feature type="signal peptide" evidence="1">
    <location>
        <begin position="1"/>
        <end position="20"/>
    </location>
</feature>
<comment type="caution">
    <text evidence="2">The sequence shown here is derived from an EMBL/GenBank/DDBJ whole genome shotgun (WGS) entry which is preliminary data.</text>
</comment>
<dbReference type="RefSeq" id="WP_130163129.1">
    <property type="nucleotide sequence ID" value="NZ_SGIM01000018.1"/>
</dbReference>
<name>A0A4Q6XCJ2_9GAMM</name>
<evidence type="ECO:0000256" key="1">
    <source>
        <dbReference type="SAM" id="SignalP"/>
    </source>
</evidence>
<protein>
    <recommendedName>
        <fullName evidence="4">Outer membrane protein assembly factor BamE</fullName>
    </recommendedName>
</protein>
<sequence length="141" mass="15688">MKKIVIVLGLAMLLSLQGCAAVMASNQPHKKNLTVLEVGKHRNHVISELGAPVVSETLNGERKEIYTFQQGYSKAARISRTMWHTTADIATIGLWEIIGSPTEIYFNGQKLSYEVVFDTQDKVKSSQLIDTNVNDQAELKQ</sequence>
<feature type="chain" id="PRO_5020337794" description="Outer membrane protein assembly factor BamE" evidence="1">
    <location>
        <begin position="21"/>
        <end position="141"/>
    </location>
</feature>
<gene>
    <name evidence="2" type="ORF">EXE30_15210</name>
</gene>
<evidence type="ECO:0008006" key="4">
    <source>
        <dbReference type="Google" id="ProtNLM"/>
    </source>
</evidence>
<dbReference type="Proteomes" id="UP000292110">
    <property type="component" value="Unassembled WGS sequence"/>
</dbReference>
<accession>A0A4Q6XCJ2</accession>
<evidence type="ECO:0000313" key="3">
    <source>
        <dbReference type="Proteomes" id="UP000292110"/>
    </source>
</evidence>
<dbReference type="PROSITE" id="PS51257">
    <property type="entry name" value="PROKAR_LIPOPROTEIN"/>
    <property type="match status" value="1"/>
</dbReference>
<evidence type="ECO:0000313" key="2">
    <source>
        <dbReference type="EMBL" id="RZF49544.1"/>
    </source>
</evidence>
<organism evidence="2 3">
    <name type="scientific">Acinetobacter halotolerans</name>
    <dbReference type="NCBI Taxonomy" id="1752076"/>
    <lineage>
        <taxon>Bacteria</taxon>
        <taxon>Pseudomonadati</taxon>
        <taxon>Pseudomonadota</taxon>
        <taxon>Gammaproteobacteria</taxon>
        <taxon>Moraxellales</taxon>
        <taxon>Moraxellaceae</taxon>
        <taxon>Acinetobacter</taxon>
    </lineage>
</organism>